<gene>
    <name evidence="1" type="ORF">FAZ19_17270</name>
</gene>
<comment type="caution">
    <text evidence="1">The sequence shown here is derived from an EMBL/GenBank/DDBJ whole genome shotgun (WGS) entry which is preliminary data.</text>
</comment>
<evidence type="ECO:0000313" key="2">
    <source>
        <dbReference type="Proteomes" id="UP000309872"/>
    </source>
</evidence>
<dbReference type="AlphaFoldDB" id="A0A4U0GXY3"/>
<sequence>MKKIIPFSLAITLSACTGTNTQTGKNNKQESCRCETIENDNDVFATNVTIKDKSQPNILSFHCADIDVGTASVSDENGENEHEKAIYDIRCVSSTAQTIELSDDFKYFTDRMQSQTDFFRVLKGGEKHFFEFTLERRKVISIAKLDIE</sequence>
<reference evidence="1 2" key="1">
    <citation type="submission" date="2019-04" db="EMBL/GenBank/DDBJ databases">
        <title>Sphingobacterium olei sp. nov., isolated from oil-contaminated soil.</title>
        <authorList>
            <person name="Liu B."/>
        </authorList>
    </citation>
    <scope>NUCLEOTIDE SEQUENCE [LARGE SCALE GENOMIC DNA]</scope>
    <source>
        <strain evidence="1 2">Y3L14</strain>
    </source>
</reference>
<dbReference type="RefSeq" id="WP_136821994.1">
    <property type="nucleotide sequence ID" value="NZ_BMJX01000005.1"/>
</dbReference>
<protein>
    <recommendedName>
        <fullName evidence="3">Lipoprotein</fullName>
    </recommendedName>
</protein>
<organism evidence="1 2">
    <name type="scientific">Sphingobacterium alkalisoli</name>
    <dbReference type="NCBI Taxonomy" id="1874115"/>
    <lineage>
        <taxon>Bacteria</taxon>
        <taxon>Pseudomonadati</taxon>
        <taxon>Bacteroidota</taxon>
        <taxon>Sphingobacteriia</taxon>
        <taxon>Sphingobacteriales</taxon>
        <taxon>Sphingobacteriaceae</taxon>
        <taxon>Sphingobacterium</taxon>
    </lineage>
</organism>
<accession>A0A4U0GXY3</accession>
<dbReference type="OrthoDB" id="708125at2"/>
<evidence type="ECO:0008006" key="3">
    <source>
        <dbReference type="Google" id="ProtNLM"/>
    </source>
</evidence>
<proteinExistence type="predicted"/>
<evidence type="ECO:0000313" key="1">
    <source>
        <dbReference type="EMBL" id="TJY64003.1"/>
    </source>
</evidence>
<dbReference type="Proteomes" id="UP000309872">
    <property type="component" value="Unassembled WGS sequence"/>
</dbReference>
<dbReference type="PROSITE" id="PS51257">
    <property type="entry name" value="PROKAR_LIPOPROTEIN"/>
    <property type="match status" value="1"/>
</dbReference>
<dbReference type="EMBL" id="SUKA01000005">
    <property type="protein sequence ID" value="TJY64003.1"/>
    <property type="molecule type" value="Genomic_DNA"/>
</dbReference>
<name>A0A4U0GXY3_9SPHI</name>
<keyword evidence="2" id="KW-1185">Reference proteome</keyword>